<gene>
    <name evidence="2" type="ORF">UFOPK1639_00845</name>
</gene>
<proteinExistence type="predicted"/>
<reference evidence="2" key="1">
    <citation type="submission" date="2020-05" db="EMBL/GenBank/DDBJ databases">
        <authorList>
            <person name="Chiriac C."/>
            <person name="Salcher M."/>
            <person name="Ghai R."/>
            <person name="Kavagutti S V."/>
        </authorList>
    </citation>
    <scope>NUCLEOTIDE SEQUENCE</scope>
</reference>
<feature type="region of interest" description="Disordered" evidence="1">
    <location>
        <begin position="13"/>
        <end position="51"/>
    </location>
</feature>
<dbReference type="EMBL" id="CAEZTH010000114">
    <property type="protein sequence ID" value="CAB4568245.1"/>
    <property type="molecule type" value="Genomic_DNA"/>
</dbReference>
<feature type="region of interest" description="Disordered" evidence="1">
    <location>
        <begin position="126"/>
        <end position="157"/>
    </location>
</feature>
<feature type="compositionally biased region" description="Polar residues" evidence="1">
    <location>
        <begin position="143"/>
        <end position="157"/>
    </location>
</feature>
<organism evidence="2">
    <name type="scientific">freshwater metagenome</name>
    <dbReference type="NCBI Taxonomy" id="449393"/>
    <lineage>
        <taxon>unclassified sequences</taxon>
        <taxon>metagenomes</taxon>
        <taxon>ecological metagenomes</taxon>
    </lineage>
</organism>
<feature type="compositionally biased region" description="Basic residues" evidence="1">
    <location>
        <begin position="32"/>
        <end position="46"/>
    </location>
</feature>
<evidence type="ECO:0000313" key="2">
    <source>
        <dbReference type="EMBL" id="CAB4568245.1"/>
    </source>
</evidence>
<dbReference type="AlphaFoldDB" id="A0A6J6DZ21"/>
<protein>
    <submittedName>
        <fullName evidence="2">Unannotated protein</fullName>
    </submittedName>
</protein>
<name>A0A6J6DZ21_9ZZZZ</name>
<accession>A0A6J6DZ21</accession>
<evidence type="ECO:0000256" key="1">
    <source>
        <dbReference type="SAM" id="MobiDB-lite"/>
    </source>
</evidence>
<sequence length="157" mass="16908">MLIIPAARPTCFRSSPPKIRAETKATPTASRTRTRSVHNSGMKKNKNWSGYQATSQKAITLPAAKIMPRFWNPVVNEITITDTSAPPRAIPIGPSEGCANQPISNKPCRTAKVASEAIDRTFTLRLPSPPTTPIQKAPEASAIKTTPQSGTSGLYKN</sequence>